<name>A0A7W6EQA6_9BACT</name>
<accession>A0A7W6EQA6</accession>
<sequence>MKKNIVKIIGFALGLVGFLLAFKVFVLPTIPPNDEIAPGMVLIAAILNGFLFAFIGSLIQKYLRHKNV</sequence>
<dbReference type="Proteomes" id="UP000541352">
    <property type="component" value="Unassembled WGS sequence"/>
</dbReference>
<protein>
    <submittedName>
        <fullName evidence="2">Uncharacterized protein</fullName>
    </submittedName>
</protein>
<feature type="transmembrane region" description="Helical" evidence="1">
    <location>
        <begin position="9"/>
        <end position="30"/>
    </location>
</feature>
<keyword evidence="1" id="KW-1133">Transmembrane helix</keyword>
<gene>
    <name evidence="2" type="ORF">FHS57_002460</name>
</gene>
<keyword evidence="1" id="KW-0812">Transmembrane</keyword>
<evidence type="ECO:0000313" key="2">
    <source>
        <dbReference type="EMBL" id="MBB3838455.1"/>
    </source>
</evidence>
<proteinExistence type="predicted"/>
<evidence type="ECO:0000313" key="3">
    <source>
        <dbReference type="Proteomes" id="UP000541352"/>
    </source>
</evidence>
<dbReference type="AlphaFoldDB" id="A0A7W6EQA6"/>
<evidence type="ECO:0000256" key="1">
    <source>
        <dbReference type="SAM" id="Phobius"/>
    </source>
</evidence>
<dbReference type="EMBL" id="JACIBY010000004">
    <property type="protein sequence ID" value="MBB3838455.1"/>
    <property type="molecule type" value="Genomic_DNA"/>
</dbReference>
<organism evidence="2 3">
    <name type="scientific">Runella defluvii</name>
    <dbReference type="NCBI Taxonomy" id="370973"/>
    <lineage>
        <taxon>Bacteria</taxon>
        <taxon>Pseudomonadati</taxon>
        <taxon>Bacteroidota</taxon>
        <taxon>Cytophagia</taxon>
        <taxon>Cytophagales</taxon>
        <taxon>Spirosomataceae</taxon>
        <taxon>Runella</taxon>
    </lineage>
</organism>
<keyword evidence="3" id="KW-1185">Reference proteome</keyword>
<reference evidence="2 3" key="1">
    <citation type="submission" date="2020-08" db="EMBL/GenBank/DDBJ databases">
        <title>Genomic Encyclopedia of Type Strains, Phase IV (KMG-IV): sequencing the most valuable type-strain genomes for metagenomic binning, comparative biology and taxonomic classification.</title>
        <authorList>
            <person name="Goeker M."/>
        </authorList>
    </citation>
    <scope>NUCLEOTIDE SEQUENCE [LARGE SCALE GENOMIC DNA]</scope>
    <source>
        <strain evidence="2 3">DSM 17976</strain>
    </source>
</reference>
<comment type="caution">
    <text evidence="2">The sequence shown here is derived from an EMBL/GenBank/DDBJ whole genome shotgun (WGS) entry which is preliminary data.</text>
</comment>
<dbReference type="RefSeq" id="WP_183973906.1">
    <property type="nucleotide sequence ID" value="NZ_JACIBY010000004.1"/>
</dbReference>
<keyword evidence="1" id="KW-0472">Membrane</keyword>
<feature type="transmembrane region" description="Helical" evidence="1">
    <location>
        <begin position="36"/>
        <end position="59"/>
    </location>
</feature>